<evidence type="ECO:0000256" key="7">
    <source>
        <dbReference type="SAM" id="Phobius"/>
    </source>
</evidence>
<dbReference type="Gene3D" id="1.20.1720.10">
    <property type="entry name" value="Multidrug resistance protein D"/>
    <property type="match status" value="1"/>
</dbReference>
<evidence type="ECO:0000259" key="8">
    <source>
        <dbReference type="PROSITE" id="PS50850"/>
    </source>
</evidence>
<dbReference type="GO" id="GO:0022857">
    <property type="term" value="F:transmembrane transporter activity"/>
    <property type="evidence" value="ECO:0007669"/>
    <property type="project" value="InterPro"/>
</dbReference>
<dbReference type="PANTHER" id="PTHR42718:SF9">
    <property type="entry name" value="MAJOR FACILITATOR SUPERFAMILY MULTIDRUG TRANSPORTER MFSC"/>
    <property type="match status" value="1"/>
</dbReference>
<dbReference type="HOGENOM" id="CLU_000960_28_3_2"/>
<dbReference type="Gene3D" id="1.20.1250.20">
    <property type="entry name" value="MFS general substrate transporter like domains"/>
    <property type="match status" value="1"/>
</dbReference>
<organism evidence="9 10">
    <name type="scientific">Metallosphaera cuprina (strain Ar-4)</name>
    <dbReference type="NCBI Taxonomy" id="1006006"/>
    <lineage>
        <taxon>Archaea</taxon>
        <taxon>Thermoproteota</taxon>
        <taxon>Thermoprotei</taxon>
        <taxon>Sulfolobales</taxon>
        <taxon>Sulfolobaceae</taxon>
        <taxon>Metallosphaera</taxon>
    </lineage>
</organism>
<dbReference type="FunFam" id="1.20.1720.10:FF:000021">
    <property type="entry name" value="Drug resistance transporter, EmrB/QacA subfamily"/>
    <property type="match status" value="1"/>
</dbReference>
<feature type="transmembrane region" description="Helical" evidence="7">
    <location>
        <begin position="110"/>
        <end position="131"/>
    </location>
</feature>
<keyword evidence="5 7" id="KW-1133">Transmembrane helix</keyword>
<keyword evidence="10" id="KW-1185">Reference proteome</keyword>
<feature type="transmembrane region" description="Helical" evidence="7">
    <location>
        <begin position="335"/>
        <end position="354"/>
    </location>
</feature>
<dbReference type="CDD" id="cd17321">
    <property type="entry name" value="MFS_MMR_MDR_like"/>
    <property type="match status" value="1"/>
</dbReference>
<feature type="transmembrane region" description="Helical" evidence="7">
    <location>
        <begin position="173"/>
        <end position="193"/>
    </location>
</feature>
<sequence>MVKFITNYYISIKMNRNIILLVLVLGTLMAAVDGTIVLLALPEIAQDLHSDLFTSIWVLLAYLLVSAILSTQTGRIGDIYGRAKIFNLGFVIFTVASALCGLSNSIYLLIAFRLVQGVGGAMMSANSGAIVADHFPPNMMGRAYGYTSLGWNIGALVGIVLGGTLTTFFGWPYIFYINVPIGIVSVILGVKYIKDVNKVPKKLDIVGALTIGLSLVLISYSSITIASVGLSLNMIAILMIGLALLGVFLYNESKVSNPIIDLNAFKYRLLGYSLTASFLQSIGGLAITFLLIMYLQGVRGLSPLDSSLILLPGYVIASFLAPYMGRLSDRYGSRWLATLGLAIIMLSVILYYVVLTPNASYLTILIVSGINGVGSGMFWPSNTSAIMSSAPKGYFGSISGLSRTLGGIGTILSYVISLTVAAAAIPKYVAFEIFLGTSKLDGGLSSVFVVGLHYAFLLSALILAGATVLSFMRGKETRTEKVRTENAK</sequence>
<feature type="transmembrane region" description="Helical" evidence="7">
    <location>
        <begin position="306"/>
        <end position="323"/>
    </location>
</feature>
<evidence type="ECO:0000256" key="3">
    <source>
        <dbReference type="ARBA" id="ARBA00022475"/>
    </source>
</evidence>
<keyword evidence="4 7" id="KW-0812">Transmembrane</keyword>
<dbReference type="SUPFAM" id="SSF103473">
    <property type="entry name" value="MFS general substrate transporter"/>
    <property type="match status" value="1"/>
</dbReference>
<feature type="transmembrane region" description="Helical" evidence="7">
    <location>
        <begin position="85"/>
        <end position="104"/>
    </location>
</feature>
<dbReference type="PATRIC" id="fig|1006006.8.peg.1337"/>
<dbReference type="Proteomes" id="UP000007812">
    <property type="component" value="Chromosome"/>
</dbReference>
<evidence type="ECO:0000313" key="10">
    <source>
        <dbReference type="Proteomes" id="UP000007812"/>
    </source>
</evidence>
<feature type="transmembrane region" description="Helical" evidence="7">
    <location>
        <begin position="445"/>
        <end position="471"/>
    </location>
</feature>
<comment type="subcellular location">
    <subcellularLocation>
        <location evidence="1">Cell membrane</location>
        <topology evidence="1">Multi-pass membrane protein</topology>
    </subcellularLocation>
</comment>
<feature type="transmembrane region" description="Helical" evidence="7">
    <location>
        <begin position="205"/>
        <end position="226"/>
    </location>
</feature>
<keyword evidence="3" id="KW-1003">Cell membrane</keyword>
<feature type="transmembrane region" description="Helical" evidence="7">
    <location>
        <begin position="143"/>
        <end position="161"/>
    </location>
</feature>
<feature type="transmembrane region" description="Helical" evidence="7">
    <location>
        <begin position="232"/>
        <end position="250"/>
    </location>
</feature>
<evidence type="ECO:0000313" key="9">
    <source>
        <dbReference type="EMBL" id="AEB95445.1"/>
    </source>
</evidence>
<dbReference type="InterPro" id="IPR036259">
    <property type="entry name" value="MFS_trans_sf"/>
</dbReference>
<dbReference type="EMBL" id="CP002656">
    <property type="protein sequence ID" value="AEB95445.1"/>
    <property type="molecule type" value="Genomic_DNA"/>
</dbReference>
<dbReference type="GO" id="GO:0005886">
    <property type="term" value="C:plasma membrane"/>
    <property type="evidence" value="ECO:0007669"/>
    <property type="project" value="UniProtKB-SubCell"/>
</dbReference>
<protein>
    <submittedName>
        <fullName evidence="9">Major facilitator transporter</fullName>
    </submittedName>
</protein>
<name>F4FY72_METCR</name>
<keyword evidence="6 7" id="KW-0472">Membrane</keyword>
<dbReference type="InterPro" id="IPR011701">
    <property type="entry name" value="MFS"/>
</dbReference>
<feature type="transmembrane region" description="Helical" evidence="7">
    <location>
        <begin position="360"/>
        <end position="379"/>
    </location>
</feature>
<dbReference type="KEGG" id="mcn:Mcup_1342"/>
<evidence type="ECO:0000256" key="4">
    <source>
        <dbReference type="ARBA" id="ARBA00022692"/>
    </source>
</evidence>
<accession>F4FY72</accession>
<dbReference type="FunFam" id="1.20.1250.20:FF:000503">
    <property type="entry name" value="Drug resistance transporter, EmrB/QacA subfamily"/>
    <property type="match status" value="1"/>
</dbReference>
<evidence type="ECO:0000256" key="2">
    <source>
        <dbReference type="ARBA" id="ARBA00022448"/>
    </source>
</evidence>
<dbReference type="PROSITE" id="PS50850">
    <property type="entry name" value="MFS"/>
    <property type="match status" value="1"/>
</dbReference>
<feature type="transmembrane region" description="Helical" evidence="7">
    <location>
        <begin position="52"/>
        <end position="73"/>
    </location>
</feature>
<gene>
    <name evidence="9" type="ordered locus">Mcup_1342</name>
</gene>
<proteinExistence type="predicted"/>
<evidence type="ECO:0000256" key="6">
    <source>
        <dbReference type="ARBA" id="ARBA00023136"/>
    </source>
</evidence>
<reference evidence="9 10" key="1">
    <citation type="journal article" date="2011" name="J. Bacteriol.">
        <title>Complete genome sequence of Metallosphaera cuprina, a metal sulfide-oxidizing archaeon from a hot spring.</title>
        <authorList>
            <person name="Liu L.J."/>
            <person name="You X.Y."/>
            <person name="Zheng H."/>
            <person name="Wang S."/>
            <person name="Jiang C.Y."/>
            <person name="Liu S.J."/>
        </authorList>
    </citation>
    <scope>NUCLEOTIDE SEQUENCE [LARGE SCALE GENOMIC DNA]</scope>
    <source>
        <strain evidence="9 10">Ar-4</strain>
    </source>
</reference>
<feature type="transmembrane region" description="Helical" evidence="7">
    <location>
        <begin position="270"/>
        <end position="294"/>
    </location>
</feature>
<feature type="domain" description="Major facilitator superfamily (MFS) profile" evidence="8">
    <location>
        <begin position="19"/>
        <end position="478"/>
    </location>
</feature>
<dbReference type="AlphaFoldDB" id="F4FY72"/>
<dbReference type="eggNOG" id="arCOG00144">
    <property type="taxonomic scope" value="Archaea"/>
</dbReference>
<dbReference type="InterPro" id="IPR020846">
    <property type="entry name" value="MFS_dom"/>
</dbReference>
<evidence type="ECO:0000256" key="5">
    <source>
        <dbReference type="ARBA" id="ARBA00022989"/>
    </source>
</evidence>
<feature type="transmembrane region" description="Helical" evidence="7">
    <location>
        <begin position="18"/>
        <end position="40"/>
    </location>
</feature>
<dbReference type="Pfam" id="PF07690">
    <property type="entry name" value="MFS_1"/>
    <property type="match status" value="1"/>
</dbReference>
<dbReference type="PANTHER" id="PTHR42718">
    <property type="entry name" value="MAJOR FACILITATOR SUPERFAMILY MULTIDRUG TRANSPORTER MFSC"/>
    <property type="match status" value="1"/>
</dbReference>
<keyword evidence="2" id="KW-0813">Transport</keyword>
<evidence type="ECO:0000256" key="1">
    <source>
        <dbReference type="ARBA" id="ARBA00004651"/>
    </source>
</evidence>
<feature type="transmembrane region" description="Helical" evidence="7">
    <location>
        <begin position="400"/>
        <end position="425"/>
    </location>
</feature>